<dbReference type="Gene3D" id="2.60.40.10">
    <property type="entry name" value="Immunoglobulins"/>
    <property type="match status" value="3"/>
</dbReference>
<gene>
    <name evidence="3" type="ORF">LCGC14_2926940</name>
</gene>
<reference evidence="3" key="1">
    <citation type="journal article" date="2015" name="Nature">
        <title>Complex archaea that bridge the gap between prokaryotes and eukaryotes.</title>
        <authorList>
            <person name="Spang A."/>
            <person name="Saw J.H."/>
            <person name="Jorgensen S.L."/>
            <person name="Zaremba-Niedzwiedzka K."/>
            <person name="Martijn J."/>
            <person name="Lind A.E."/>
            <person name="van Eijk R."/>
            <person name="Schleper C."/>
            <person name="Guy L."/>
            <person name="Ettema T.J."/>
        </authorList>
    </citation>
    <scope>NUCLEOTIDE SEQUENCE</scope>
</reference>
<feature type="region of interest" description="Disordered" evidence="1">
    <location>
        <begin position="287"/>
        <end position="306"/>
    </location>
</feature>
<dbReference type="InterPro" id="IPR044016">
    <property type="entry name" value="Big_13"/>
</dbReference>
<dbReference type="InterPro" id="IPR013783">
    <property type="entry name" value="Ig-like_fold"/>
</dbReference>
<evidence type="ECO:0000313" key="3">
    <source>
        <dbReference type="EMBL" id="KKK70144.1"/>
    </source>
</evidence>
<feature type="domain" description="Bacterial Ig-like" evidence="2">
    <location>
        <begin position="18"/>
        <end position="71"/>
    </location>
</feature>
<dbReference type="PANTHER" id="PTHR34677">
    <property type="match status" value="1"/>
</dbReference>
<dbReference type="PANTHER" id="PTHR34677:SF3">
    <property type="entry name" value="BACTERIAL IG-LIKE DOMAIN-CONTAINING PROTEIN"/>
    <property type="match status" value="1"/>
</dbReference>
<comment type="caution">
    <text evidence="3">The sequence shown here is derived from an EMBL/GenBank/DDBJ whole genome shotgun (WGS) entry which is preliminary data.</text>
</comment>
<accession>A0A0F8ZUT4</accession>
<name>A0A0F8ZUT4_9ZZZZ</name>
<dbReference type="EMBL" id="LAZR01058319">
    <property type="protein sequence ID" value="KKK70144.1"/>
    <property type="molecule type" value="Genomic_DNA"/>
</dbReference>
<dbReference type="AlphaFoldDB" id="A0A0F8ZUT4"/>
<proteinExistence type="predicted"/>
<sequence length="381" mass="39754">ERLSDNLFWDGAAFTSATEVFNTATFTDPDWTYPLDAAALTDGISYTVHARATDDAGNVETSPTATFTVDTSAPTTTITFPVDSTSYNVDGWNDGCGTAAVGDICGTATDSGSGVNIVQVSIERLSDNLFWDGAAFTSAAEVFDTATFTDPDWTYPLDAAALTDGVSYTLRAQAKDKAVNANVGIPATATFTFDTTDPDTTIDSGPPDPSNSTSATFTFSSNEGGSTFECRLDSILEVDFATCSSPKPYSALTEGSHTFDVRATDPAGNTDSTPASQTWTVDLTEPVTTITSGPPDPSASTSATFEFSSNEGGSTFECRLDSILEVDFASCSSPKPYSALTEGSHTFDVRATDPAGNTDSTPASQTWTVDTVASAEPAFTG</sequence>
<feature type="region of interest" description="Disordered" evidence="1">
    <location>
        <begin position="196"/>
        <end position="217"/>
    </location>
</feature>
<protein>
    <recommendedName>
        <fullName evidence="2">Bacterial Ig-like domain-containing protein</fullName>
    </recommendedName>
</protein>
<feature type="non-terminal residue" evidence="3">
    <location>
        <position position="381"/>
    </location>
</feature>
<evidence type="ECO:0000259" key="2">
    <source>
        <dbReference type="Pfam" id="PF19077"/>
    </source>
</evidence>
<organism evidence="3">
    <name type="scientific">marine sediment metagenome</name>
    <dbReference type="NCBI Taxonomy" id="412755"/>
    <lineage>
        <taxon>unclassified sequences</taxon>
        <taxon>metagenomes</taxon>
        <taxon>ecological metagenomes</taxon>
    </lineage>
</organism>
<feature type="non-terminal residue" evidence="3">
    <location>
        <position position="1"/>
    </location>
</feature>
<dbReference type="Pfam" id="PF19077">
    <property type="entry name" value="Big_13"/>
    <property type="match status" value="1"/>
</dbReference>
<evidence type="ECO:0000256" key="1">
    <source>
        <dbReference type="SAM" id="MobiDB-lite"/>
    </source>
</evidence>